<dbReference type="InterPro" id="IPR038765">
    <property type="entry name" value="Papain-like_cys_pep_sf"/>
</dbReference>
<dbReference type="PROSITE" id="PS50271">
    <property type="entry name" value="ZF_UBP"/>
    <property type="match status" value="1"/>
</dbReference>
<evidence type="ECO:0008006" key="9">
    <source>
        <dbReference type="Google" id="ProtNLM"/>
    </source>
</evidence>
<dbReference type="GO" id="GO:0008270">
    <property type="term" value="F:zinc ion binding"/>
    <property type="evidence" value="ECO:0007669"/>
    <property type="project" value="UniProtKB-KW"/>
</dbReference>
<evidence type="ECO:0000259" key="6">
    <source>
        <dbReference type="PROSITE" id="PS50271"/>
    </source>
</evidence>
<dbReference type="Proteomes" id="UP001230188">
    <property type="component" value="Unassembled WGS sequence"/>
</dbReference>
<dbReference type="PANTHER" id="PTHR21646">
    <property type="entry name" value="UBIQUITIN CARBOXYL-TERMINAL HYDROLASE"/>
    <property type="match status" value="1"/>
</dbReference>
<dbReference type="PROSITE" id="PS50235">
    <property type="entry name" value="USP_3"/>
    <property type="match status" value="1"/>
</dbReference>
<keyword evidence="2 4" id="KW-0863">Zinc-finger</keyword>
<dbReference type="InterPro" id="IPR001607">
    <property type="entry name" value="Znf_UBP"/>
</dbReference>
<dbReference type="PANTHER" id="PTHR21646:SF16">
    <property type="entry name" value="U4_U6.U5 TRI-SNRNP-ASSOCIATED PROTEIN 2"/>
    <property type="match status" value="1"/>
</dbReference>
<dbReference type="SUPFAM" id="SSF54001">
    <property type="entry name" value="Cysteine proteinases"/>
    <property type="match status" value="1"/>
</dbReference>
<name>A0AAD7UGJ8_9STRA</name>
<keyword evidence="3" id="KW-0862">Zinc</keyword>
<dbReference type="InterPro" id="IPR001394">
    <property type="entry name" value="Peptidase_C19_UCH"/>
</dbReference>
<organism evidence="7 8">
    <name type="scientific">Chrysophaeum taylorii</name>
    <dbReference type="NCBI Taxonomy" id="2483200"/>
    <lineage>
        <taxon>Eukaryota</taxon>
        <taxon>Sar</taxon>
        <taxon>Stramenopiles</taxon>
        <taxon>Ochrophyta</taxon>
        <taxon>Pelagophyceae</taxon>
        <taxon>Pelagomonadales</taxon>
        <taxon>Pelagomonadaceae</taxon>
        <taxon>Chrysophaeum</taxon>
    </lineage>
</organism>
<proteinExistence type="predicted"/>
<dbReference type="Gene3D" id="3.30.40.10">
    <property type="entry name" value="Zinc/RING finger domain, C3HC4 (zinc finger)"/>
    <property type="match status" value="1"/>
</dbReference>
<dbReference type="InterPro" id="IPR050185">
    <property type="entry name" value="Ub_carboxyl-term_hydrolase"/>
</dbReference>
<evidence type="ECO:0000313" key="8">
    <source>
        <dbReference type="Proteomes" id="UP001230188"/>
    </source>
</evidence>
<protein>
    <recommendedName>
        <fullName evidence="9">USP domain-containing protein</fullName>
    </recommendedName>
</protein>
<dbReference type="GO" id="GO:0016579">
    <property type="term" value="P:protein deubiquitination"/>
    <property type="evidence" value="ECO:0007669"/>
    <property type="project" value="InterPro"/>
</dbReference>
<feature type="domain" description="UBP-type" evidence="6">
    <location>
        <begin position="1"/>
        <end position="43"/>
    </location>
</feature>
<dbReference type="Pfam" id="PF00443">
    <property type="entry name" value="UCH"/>
    <property type="match status" value="1"/>
</dbReference>
<evidence type="ECO:0000256" key="3">
    <source>
        <dbReference type="ARBA" id="ARBA00022833"/>
    </source>
</evidence>
<feature type="domain" description="USP" evidence="5">
    <location>
        <begin position="68"/>
        <end position="391"/>
    </location>
</feature>
<keyword evidence="8" id="KW-1185">Reference proteome</keyword>
<reference evidence="7" key="1">
    <citation type="submission" date="2023-01" db="EMBL/GenBank/DDBJ databases">
        <title>Metagenome sequencing of chrysophaentin producing Chrysophaeum taylorii.</title>
        <authorList>
            <person name="Davison J."/>
            <person name="Bewley C."/>
        </authorList>
    </citation>
    <scope>NUCLEOTIDE SEQUENCE</scope>
    <source>
        <strain evidence="7">NIES-1699</strain>
    </source>
</reference>
<sequence length="397" mass="45465">MTGHHMFINLETCQMYCLPENYEVIDSSLDDISRCLRPEFSQAQIASLDLNATLARDVHGVAYLPGFCGLNNLKHTDYINVVVQALAHVQPLRDMFLAENDDVESAAKRRPLVRKFRDLLRKMWSKDNFKSVISPHDFVQEVTAQSSNFKIAKQGDAVDFFRWLLAELERQLGGIEESFRGEILVETLQRRTHLTKSDVEWTRTETNTKFAYLTLDIPPTPLFKDSRGGNIVPQIPLFDVLAKYNGVKLTDSVKAGVQSRKRYVIKKLPRFLIFHFGRFLKNNFSSEKNPTIVNFPVKNLELKDQFAFSSADYYSQDHPTKYDLLANICHDLPAGLGKDAQQDPLQFGTYRVHVRQVSSDQWYEIQDLHVAETMPQLIGLSESLLAIYVRRDATLSS</sequence>
<dbReference type="InterPro" id="IPR013083">
    <property type="entry name" value="Znf_RING/FYVE/PHD"/>
</dbReference>
<keyword evidence="1" id="KW-0479">Metal-binding</keyword>
<gene>
    <name evidence="7" type="ORF">CTAYLR_000348</name>
</gene>
<dbReference type="InterPro" id="IPR028889">
    <property type="entry name" value="USP"/>
</dbReference>
<accession>A0AAD7UGJ8</accession>
<dbReference type="AlphaFoldDB" id="A0AAD7UGJ8"/>
<evidence type="ECO:0000313" key="7">
    <source>
        <dbReference type="EMBL" id="KAJ8605079.1"/>
    </source>
</evidence>
<evidence type="ECO:0000256" key="2">
    <source>
        <dbReference type="ARBA" id="ARBA00022771"/>
    </source>
</evidence>
<dbReference type="Gene3D" id="3.90.70.10">
    <property type="entry name" value="Cysteine proteinases"/>
    <property type="match status" value="1"/>
</dbReference>
<comment type="caution">
    <text evidence="7">The sequence shown here is derived from an EMBL/GenBank/DDBJ whole genome shotgun (WGS) entry which is preliminary data.</text>
</comment>
<evidence type="ECO:0000259" key="5">
    <source>
        <dbReference type="PROSITE" id="PS50235"/>
    </source>
</evidence>
<evidence type="ECO:0000256" key="4">
    <source>
        <dbReference type="PROSITE-ProRule" id="PRU00502"/>
    </source>
</evidence>
<dbReference type="GO" id="GO:0004843">
    <property type="term" value="F:cysteine-type deubiquitinase activity"/>
    <property type="evidence" value="ECO:0007669"/>
    <property type="project" value="InterPro"/>
</dbReference>
<dbReference type="EMBL" id="JAQMWT010000317">
    <property type="protein sequence ID" value="KAJ8605079.1"/>
    <property type="molecule type" value="Genomic_DNA"/>
</dbReference>
<evidence type="ECO:0000256" key="1">
    <source>
        <dbReference type="ARBA" id="ARBA00022723"/>
    </source>
</evidence>